<reference evidence="7" key="1">
    <citation type="submission" date="2022-06" db="EMBL/GenBank/DDBJ databases">
        <title>Gracilimonas sp. CAU 1638 isolated from sea sediment.</title>
        <authorList>
            <person name="Kim W."/>
        </authorList>
    </citation>
    <scope>NUCLEOTIDE SEQUENCE</scope>
    <source>
        <strain evidence="7">CAU 1638</strain>
    </source>
</reference>
<dbReference type="GO" id="GO:0016811">
    <property type="term" value="F:hydrolase activity, acting on carbon-nitrogen (but not peptide) bonds, in linear amides"/>
    <property type="evidence" value="ECO:0007669"/>
    <property type="project" value="TreeGrafter"/>
</dbReference>
<dbReference type="PANTHER" id="PTHR35005:SF1">
    <property type="entry name" value="2-AMINO-5-FORMYLAMINO-6-RIBOSYLAMINOPYRIMIDIN-4(3H)-ONE 5'-MONOPHOSPHATE DEFORMYLASE"/>
    <property type="match status" value="1"/>
</dbReference>
<keyword evidence="6" id="KW-0732">Signal</keyword>
<dbReference type="RefSeq" id="WP_255133459.1">
    <property type="nucleotide sequence ID" value="NZ_JANDBC010000001.1"/>
</dbReference>
<evidence type="ECO:0000313" key="7">
    <source>
        <dbReference type="EMBL" id="MCP9290937.1"/>
    </source>
</evidence>
<evidence type="ECO:0000256" key="1">
    <source>
        <dbReference type="ARBA" id="ARBA00001947"/>
    </source>
</evidence>
<keyword evidence="3" id="KW-0378">Hydrolase</keyword>
<dbReference type="InterPro" id="IPR024087">
    <property type="entry name" value="Creatininase-like_sf"/>
</dbReference>
<evidence type="ECO:0000256" key="3">
    <source>
        <dbReference type="ARBA" id="ARBA00022801"/>
    </source>
</evidence>
<dbReference type="GO" id="GO:0046872">
    <property type="term" value="F:metal ion binding"/>
    <property type="evidence" value="ECO:0007669"/>
    <property type="project" value="UniProtKB-KW"/>
</dbReference>
<evidence type="ECO:0000256" key="6">
    <source>
        <dbReference type="SAM" id="SignalP"/>
    </source>
</evidence>
<dbReference type="EMBL" id="JANDBC010000001">
    <property type="protein sequence ID" value="MCP9290937.1"/>
    <property type="molecule type" value="Genomic_DNA"/>
</dbReference>
<dbReference type="GO" id="GO:0009231">
    <property type="term" value="P:riboflavin biosynthetic process"/>
    <property type="evidence" value="ECO:0007669"/>
    <property type="project" value="TreeGrafter"/>
</dbReference>
<evidence type="ECO:0000256" key="2">
    <source>
        <dbReference type="ARBA" id="ARBA00022723"/>
    </source>
</evidence>
<dbReference type="Proteomes" id="UP001139125">
    <property type="component" value="Unassembled WGS sequence"/>
</dbReference>
<keyword evidence="8" id="KW-1185">Reference proteome</keyword>
<comment type="cofactor">
    <cofactor evidence="1">
        <name>Zn(2+)</name>
        <dbReference type="ChEBI" id="CHEBI:29105"/>
    </cofactor>
</comment>
<comment type="caution">
    <text evidence="7">The sequence shown here is derived from an EMBL/GenBank/DDBJ whole genome shotgun (WGS) entry which is preliminary data.</text>
</comment>
<proteinExistence type="inferred from homology"/>
<evidence type="ECO:0000256" key="4">
    <source>
        <dbReference type="ARBA" id="ARBA00022833"/>
    </source>
</evidence>
<accession>A0A9X2REB4</accession>
<dbReference type="InterPro" id="IPR003785">
    <property type="entry name" value="Creatininase/forma_Hydrolase"/>
</dbReference>
<evidence type="ECO:0000313" key="8">
    <source>
        <dbReference type="Proteomes" id="UP001139125"/>
    </source>
</evidence>
<gene>
    <name evidence="7" type="ORF">NM125_05025</name>
</gene>
<keyword evidence="2" id="KW-0479">Metal-binding</keyword>
<dbReference type="AlphaFoldDB" id="A0A9X2REB4"/>
<dbReference type="Gene3D" id="3.40.50.10310">
    <property type="entry name" value="Creatininase"/>
    <property type="match status" value="1"/>
</dbReference>
<dbReference type="PANTHER" id="PTHR35005">
    <property type="entry name" value="3-DEHYDRO-SCYLLO-INOSOSE HYDROLASE"/>
    <property type="match status" value="1"/>
</dbReference>
<evidence type="ECO:0000256" key="5">
    <source>
        <dbReference type="ARBA" id="ARBA00024029"/>
    </source>
</evidence>
<sequence>MKKYILVLTGLIMLSSSFLHAQDEPTTREMNLINWMEFAEFVPDKIETVLLPVGTLEPHGVIPNGSDNLAPEAMAKAIAEGVNAMIAPTLNYGVTGSMAGYPGTFAISEESYKGFLGDIIHGMANNKFKNIIILNGHGGPQTAILQSVAGELSQRLRVRILVINWWSVASEDTFAVFGENGGHAGNNETGYVQAIVPDHIHPDRYSGEEMTTPYPSGSTWTAYPFPSSIGLYEEGQGFPTFNQDQAEEYFKRVNQRIGNLIREIIAKWELAGLYE</sequence>
<protein>
    <submittedName>
        <fullName evidence="7">Creatininase family protein</fullName>
    </submittedName>
</protein>
<keyword evidence="4" id="KW-0862">Zinc</keyword>
<feature type="chain" id="PRO_5040912545" evidence="6">
    <location>
        <begin position="22"/>
        <end position="275"/>
    </location>
</feature>
<dbReference type="SUPFAM" id="SSF102215">
    <property type="entry name" value="Creatininase"/>
    <property type="match status" value="1"/>
</dbReference>
<organism evidence="7 8">
    <name type="scientific">Gracilimonas sediminicola</name>
    <dbReference type="NCBI Taxonomy" id="2952158"/>
    <lineage>
        <taxon>Bacteria</taxon>
        <taxon>Pseudomonadati</taxon>
        <taxon>Balneolota</taxon>
        <taxon>Balneolia</taxon>
        <taxon>Balneolales</taxon>
        <taxon>Balneolaceae</taxon>
        <taxon>Gracilimonas</taxon>
    </lineage>
</organism>
<feature type="signal peptide" evidence="6">
    <location>
        <begin position="1"/>
        <end position="21"/>
    </location>
</feature>
<comment type="similarity">
    <text evidence="5">Belongs to the creatininase superfamily.</text>
</comment>
<dbReference type="Pfam" id="PF02633">
    <property type="entry name" value="Creatininase"/>
    <property type="match status" value="1"/>
</dbReference>
<name>A0A9X2REB4_9BACT</name>